<comment type="caution">
    <text evidence="2">The sequence shown here is derived from an EMBL/GenBank/DDBJ whole genome shotgun (WGS) entry which is preliminary data.</text>
</comment>
<dbReference type="InterPro" id="IPR019734">
    <property type="entry name" value="TPR_rpt"/>
</dbReference>
<evidence type="ECO:0000313" key="2">
    <source>
        <dbReference type="EMBL" id="MBT3143359.1"/>
    </source>
</evidence>
<evidence type="ECO:0000313" key="3">
    <source>
        <dbReference type="Proteomes" id="UP000763802"/>
    </source>
</evidence>
<dbReference type="Gene3D" id="1.25.40.10">
    <property type="entry name" value="Tetratricopeptide repeat domain"/>
    <property type="match status" value="2"/>
</dbReference>
<protein>
    <submittedName>
        <fullName evidence="2">SARP family transcriptional regulator</fullName>
    </submittedName>
</protein>
<keyword evidence="3" id="KW-1185">Reference proteome</keyword>
<evidence type="ECO:0000259" key="1">
    <source>
        <dbReference type="Pfam" id="PF03704"/>
    </source>
</evidence>
<gene>
    <name evidence="2" type="ORF">KL867_20055</name>
</gene>
<dbReference type="RefSeq" id="WP_215194258.1">
    <property type="nucleotide sequence ID" value="NZ_JAHHDY010000025.1"/>
</dbReference>
<dbReference type="Proteomes" id="UP000763802">
    <property type="component" value="Unassembled WGS sequence"/>
</dbReference>
<proteinExistence type="predicted"/>
<accession>A0ABS5WW39</accession>
<organism evidence="2 3">
    <name type="scientific">Falsiruegeria litorea</name>
    <dbReference type="NCBI Taxonomy" id="1280831"/>
    <lineage>
        <taxon>Bacteria</taxon>
        <taxon>Pseudomonadati</taxon>
        <taxon>Pseudomonadota</taxon>
        <taxon>Alphaproteobacteria</taxon>
        <taxon>Rhodobacterales</taxon>
        <taxon>Roseobacteraceae</taxon>
        <taxon>Falsiruegeria</taxon>
    </lineage>
</organism>
<dbReference type="EMBL" id="JAHHDY010000025">
    <property type="protein sequence ID" value="MBT3143359.1"/>
    <property type="molecule type" value="Genomic_DNA"/>
</dbReference>
<feature type="domain" description="Bacterial transcriptional activator" evidence="1">
    <location>
        <begin position="76"/>
        <end position="142"/>
    </location>
</feature>
<dbReference type="Pfam" id="PF03704">
    <property type="entry name" value="BTAD"/>
    <property type="match status" value="1"/>
</dbReference>
<dbReference type="SUPFAM" id="SSF48452">
    <property type="entry name" value="TPR-like"/>
    <property type="match status" value="1"/>
</dbReference>
<sequence>MEYPREWALFRDLAQAFSTPDTFQAARRTSLDLLDIFEQLLGISSNFDSWLAISKNHALSGISTALETLINCPDETLARDAATFLLYLDSCHEAATRHLMLHYWNSGAAHKAIELYNLLYQALDEMFDQDPESATIELLAAIKLNPDGGTGKTRTKRPRSNRVTLVVEDPEPGLLDNRDSSFQTVLATDLRGRLGRFREWQVIASQPKDSDFLLIRPRLFRLDEQCRFLVEIVHPQNRELIWSEMIEDPHNDWVGKVRVILLNIGNALRVVVADRQGKDDRAELYDRWLQSLALKGTWTHEDEARAVALLRCITQEAPDFGPAHAELAGIYNIQHILRPGTQQDPILRDKALTHALDAVAADAMDTRAHRVLAWCYCHKGEFDLAEFHFEQSLQLNAQNTQTLASSVLGFVFCDNAPRARSMLSELERLPETLQPFHDIYLAAASYLLGDFAAAAKHCVGGDGLMSTTGGWHSAALAKLGQSQIARQRLEQYHQEISALWHGPKEPGLHDVIDWYVACFPLRNEAVREDLRRTLYDVAEQPLRTGTLVAHIGDVDTHSAVES</sequence>
<name>A0ABS5WW39_9RHOB</name>
<dbReference type="SMART" id="SM00028">
    <property type="entry name" value="TPR"/>
    <property type="match status" value="1"/>
</dbReference>
<reference evidence="2 3" key="1">
    <citation type="submission" date="2021-05" db="EMBL/GenBank/DDBJ databases">
        <title>Draft genomes of marine bacteria isolated from model chitin particles.</title>
        <authorList>
            <person name="Datta M.S."/>
            <person name="Schwartzman J.A."/>
            <person name="Cordero O."/>
        </authorList>
    </citation>
    <scope>NUCLEOTIDE SEQUENCE [LARGE SCALE GENOMIC DNA]</scope>
    <source>
        <strain evidence="2 3">4E07</strain>
    </source>
</reference>
<dbReference type="InterPro" id="IPR005158">
    <property type="entry name" value="BTAD"/>
</dbReference>
<dbReference type="InterPro" id="IPR011990">
    <property type="entry name" value="TPR-like_helical_dom_sf"/>
</dbReference>